<dbReference type="GO" id="GO:0008270">
    <property type="term" value="F:zinc ion binding"/>
    <property type="evidence" value="ECO:0007669"/>
    <property type="project" value="UniProtKB-KW"/>
</dbReference>
<dbReference type="GO" id="GO:0005634">
    <property type="term" value="C:nucleus"/>
    <property type="evidence" value="ECO:0007669"/>
    <property type="project" value="TreeGrafter"/>
</dbReference>
<keyword evidence="2" id="KW-0677">Repeat</keyword>
<sequence length="248" mass="27499">MAVFMLNICKFKGCGITFPRLPDLIEHIEDVHIDLDPKVVEQKEASQPQYISLSYVLKYISEHSRRDVQSDVPEARRRLLSLPEPPVVQSPTGRTPTQCRERWAPRRRRNPSRAPVKKAYKCKCGKSYKTAQNLKIHSAVHTATTLAASALPTPESPRGHATKMPGLVVTAAPARTQNEDKAVRVYDTIKARDAAFTIPKYGLTGASSVSAGQIRHAIAVTSSPTDKMKVTDRNPKVTVHNQPFGQEL</sequence>
<evidence type="ECO:0000256" key="1">
    <source>
        <dbReference type="ARBA" id="ARBA00022723"/>
    </source>
</evidence>
<gene>
    <name evidence="8" type="ORF">OBRU01_08288</name>
</gene>
<feature type="domain" description="C2H2-type" evidence="7">
    <location>
        <begin position="7"/>
        <end position="37"/>
    </location>
</feature>
<evidence type="ECO:0000313" key="8">
    <source>
        <dbReference type="EMBL" id="KOB74955.1"/>
    </source>
</evidence>
<evidence type="ECO:0000256" key="4">
    <source>
        <dbReference type="ARBA" id="ARBA00022833"/>
    </source>
</evidence>
<evidence type="ECO:0000256" key="6">
    <source>
        <dbReference type="SAM" id="MobiDB-lite"/>
    </source>
</evidence>
<keyword evidence="4" id="KW-0862">Zinc</keyword>
<dbReference type="InterPro" id="IPR013087">
    <property type="entry name" value="Znf_C2H2_type"/>
</dbReference>
<feature type="region of interest" description="Disordered" evidence="6">
    <location>
        <begin position="84"/>
        <end position="116"/>
    </location>
</feature>
<evidence type="ECO:0000259" key="7">
    <source>
        <dbReference type="PROSITE" id="PS50157"/>
    </source>
</evidence>
<dbReference type="STRING" id="104452.A0A0L7LHS0"/>
<keyword evidence="9" id="KW-1185">Reference proteome</keyword>
<feature type="domain" description="C2H2-type" evidence="7">
    <location>
        <begin position="120"/>
        <end position="146"/>
    </location>
</feature>
<organism evidence="8 9">
    <name type="scientific">Operophtera brumata</name>
    <name type="common">Winter moth</name>
    <name type="synonym">Phalaena brumata</name>
    <dbReference type="NCBI Taxonomy" id="104452"/>
    <lineage>
        <taxon>Eukaryota</taxon>
        <taxon>Metazoa</taxon>
        <taxon>Ecdysozoa</taxon>
        <taxon>Arthropoda</taxon>
        <taxon>Hexapoda</taxon>
        <taxon>Insecta</taxon>
        <taxon>Pterygota</taxon>
        <taxon>Neoptera</taxon>
        <taxon>Endopterygota</taxon>
        <taxon>Lepidoptera</taxon>
        <taxon>Glossata</taxon>
        <taxon>Ditrysia</taxon>
        <taxon>Geometroidea</taxon>
        <taxon>Geometridae</taxon>
        <taxon>Larentiinae</taxon>
        <taxon>Operophtera</taxon>
    </lineage>
</organism>
<evidence type="ECO:0000313" key="9">
    <source>
        <dbReference type="Proteomes" id="UP000037510"/>
    </source>
</evidence>
<comment type="caution">
    <text evidence="8">The sequence shown here is derived from an EMBL/GenBank/DDBJ whole genome shotgun (WGS) entry which is preliminary data.</text>
</comment>
<dbReference type="SUPFAM" id="SSF57667">
    <property type="entry name" value="beta-beta-alpha zinc fingers"/>
    <property type="match status" value="1"/>
</dbReference>
<dbReference type="AlphaFoldDB" id="A0A0L7LHS0"/>
<dbReference type="InterPro" id="IPR036236">
    <property type="entry name" value="Znf_C2H2_sf"/>
</dbReference>
<dbReference type="InterPro" id="IPR051580">
    <property type="entry name" value="ZnF-Chromatin_assoc"/>
</dbReference>
<dbReference type="Proteomes" id="UP000037510">
    <property type="component" value="Unassembled WGS sequence"/>
</dbReference>
<keyword evidence="3 5" id="KW-0863">Zinc-finger</keyword>
<dbReference type="Gene3D" id="3.30.160.60">
    <property type="entry name" value="Classic Zinc Finger"/>
    <property type="match status" value="2"/>
</dbReference>
<evidence type="ECO:0000256" key="2">
    <source>
        <dbReference type="ARBA" id="ARBA00022737"/>
    </source>
</evidence>
<dbReference type="PANTHER" id="PTHR23057:SF0">
    <property type="entry name" value="JUXTAPOSED WITH ANOTHER ZINC FINGER PROTEIN 1"/>
    <property type="match status" value="1"/>
</dbReference>
<dbReference type="SMART" id="SM00355">
    <property type="entry name" value="ZnF_C2H2"/>
    <property type="match status" value="2"/>
</dbReference>
<keyword evidence="1" id="KW-0479">Metal-binding</keyword>
<evidence type="ECO:0000256" key="5">
    <source>
        <dbReference type="PROSITE-ProRule" id="PRU00042"/>
    </source>
</evidence>
<dbReference type="PANTHER" id="PTHR23057">
    <property type="entry name" value="JUXTAPOSED WITH ANOTHER ZINC FINGER PROTEIN 1"/>
    <property type="match status" value="1"/>
</dbReference>
<reference evidence="8 9" key="1">
    <citation type="journal article" date="2015" name="Genome Biol. Evol.">
        <title>The genome of winter moth (Operophtera brumata) provides a genomic perspective on sexual dimorphism and phenology.</title>
        <authorList>
            <person name="Derks M.F."/>
            <person name="Smit S."/>
            <person name="Salis L."/>
            <person name="Schijlen E."/>
            <person name="Bossers A."/>
            <person name="Mateman C."/>
            <person name="Pijl A.S."/>
            <person name="de Ridder D."/>
            <person name="Groenen M.A."/>
            <person name="Visser M.E."/>
            <person name="Megens H.J."/>
        </authorList>
    </citation>
    <scope>NUCLEOTIDE SEQUENCE [LARGE SCALE GENOMIC DNA]</scope>
    <source>
        <strain evidence="8">WM2013NL</strain>
        <tissue evidence="8">Head and thorax</tissue>
    </source>
</reference>
<evidence type="ECO:0000256" key="3">
    <source>
        <dbReference type="ARBA" id="ARBA00022771"/>
    </source>
</evidence>
<feature type="compositionally biased region" description="Polar residues" evidence="6">
    <location>
        <begin position="89"/>
        <end position="98"/>
    </location>
</feature>
<name>A0A0L7LHS0_OPEBR</name>
<accession>A0A0L7LHS0</accession>
<dbReference type="PROSITE" id="PS50157">
    <property type="entry name" value="ZINC_FINGER_C2H2_2"/>
    <property type="match status" value="2"/>
</dbReference>
<dbReference type="PROSITE" id="PS00028">
    <property type="entry name" value="ZINC_FINGER_C2H2_1"/>
    <property type="match status" value="1"/>
</dbReference>
<proteinExistence type="predicted"/>
<feature type="compositionally biased region" description="Basic residues" evidence="6">
    <location>
        <begin position="105"/>
        <end position="116"/>
    </location>
</feature>
<dbReference type="EMBL" id="JTDY01001076">
    <property type="protein sequence ID" value="KOB74955.1"/>
    <property type="molecule type" value="Genomic_DNA"/>
</dbReference>
<protein>
    <submittedName>
        <fullName evidence="8">Juxtaposed with another zinc finger protein 1</fullName>
    </submittedName>
</protein>